<evidence type="ECO:0000259" key="7">
    <source>
        <dbReference type="PROSITE" id="PS50850"/>
    </source>
</evidence>
<organism evidence="8 9">
    <name type="scientific">Echinococcus multilocularis</name>
    <name type="common">Fox tapeworm</name>
    <dbReference type="NCBI Taxonomy" id="6211"/>
    <lineage>
        <taxon>Eukaryota</taxon>
        <taxon>Metazoa</taxon>
        <taxon>Spiralia</taxon>
        <taxon>Lophotrochozoa</taxon>
        <taxon>Platyhelminthes</taxon>
        <taxon>Cestoda</taxon>
        <taxon>Eucestoda</taxon>
        <taxon>Cyclophyllidea</taxon>
        <taxon>Taeniidae</taxon>
        <taxon>Echinococcus</taxon>
    </lineage>
</organism>
<dbReference type="InterPro" id="IPR036259">
    <property type="entry name" value="MFS_trans_sf"/>
</dbReference>
<evidence type="ECO:0000256" key="1">
    <source>
        <dbReference type="ARBA" id="ARBA00004141"/>
    </source>
</evidence>
<accession>A0A068XYK3</accession>
<feature type="domain" description="Major facilitator superfamily (MFS) profile" evidence="7">
    <location>
        <begin position="75"/>
        <end position="491"/>
    </location>
</feature>
<dbReference type="Gene3D" id="1.20.1250.20">
    <property type="entry name" value="MFS general substrate transporter like domains"/>
    <property type="match status" value="1"/>
</dbReference>
<feature type="region of interest" description="Disordered" evidence="5">
    <location>
        <begin position="494"/>
        <end position="514"/>
    </location>
</feature>
<dbReference type="InterPro" id="IPR051068">
    <property type="entry name" value="MFS_Domain-Containing_Protein"/>
</dbReference>
<evidence type="ECO:0000313" key="9">
    <source>
        <dbReference type="Proteomes" id="UP000017246"/>
    </source>
</evidence>
<dbReference type="GO" id="GO:0016020">
    <property type="term" value="C:membrane"/>
    <property type="evidence" value="ECO:0007669"/>
    <property type="project" value="UniProtKB-SubCell"/>
</dbReference>
<feature type="transmembrane region" description="Helical" evidence="6">
    <location>
        <begin position="442"/>
        <end position="461"/>
    </location>
</feature>
<feature type="transmembrane region" description="Helical" evidence="6">
    <location>
        <begin position="304"/>
        <end position="323"/>
    </location>
</feature>
<evidence type="ECO:0000256" key="6">
    <source>
        <dbReference type="SAM" id="Phobius"/>
    </source>
</evidence>
<feature type="region of interest" description="Disordered" evidence="5">
    <location>
        <begin position="34"/>
        <end position="67"/>
    </location>
</feature>
<protein>
    <submittedName>
        <fullName evidence="8">MFS transporter ceroid lipofuscinosis neuronal</fullName>
    </submittedName>
</protein>
<reference evidence="8" key="1">
    <citation type="journal article" date="2013" name="Nature">
        <title>The genomes of four tapeworm species reveal adaptations to parasitism.</title>
        <authorList>
            <person name="Tsai I.J."/>
            <person name="Zarowiecki M."/>
            <person name="Holroyd N."/>
            <person name="Garciarrubio A."/>
            <person name="Sanchez-Flores A."/>
            <person name="Brooks K.L."/>
            <person name="Tracey A."/>
            <person name="Bobes R.J."/>
            <person name="Fragoso G."/>
            <person name="Sciutto E."/>
            <person name="Aslett M."/>
            <person name="Beasley H."/>
            <person name="Bennett H.M."/>
            <person name="Cai J."/>
            <person name="Camicia F."/>
            <person name="Clark R."/>
            <person name="Cucher M."/>
            <person name="De Silva N."/>
            <person name="Day T.A."/>
            <person name="Deplazes P."/>
            <person name="Estrada K."/>
            <person name="Fernandez C."/>
            <person name="Holland P.W."/>
            <person name="Hou J."/>
            <person name="Hu S."/>
            <person name="Huckvale T."/>
            <person name="Hung S.S."/>
            <person name="Kamenetzky L."/>
            <person name="Keane J.A."/>
            <person name="Kiss F."/>
            <person name="Koziol U."/>
            <person name="Lambert O."/>
            <person name="Liu K."/>
            <person name="Luo X."/>
            <person name="Luo Y."/>
            <person name="Macchiaroli N."/>
            <person name="Nichol S."/>
            <person name="Paps J."/>
            <person name="Parkinson J."/>
            <person name="Pouchkina-Stantcheva N."/>
            <person name="Riddiford N."/>
            <person name="Rosenzvit M."/>
            <person name="Salinas G."/>
            <person name="Wasmuth J.D."/>
            <person name="Zamanian M."/>
            <person name="Zheng Y."/>
            <person name="Cai X."/>
            <person name="Soberon X."/>
            <person name="Olson P.D."/>
            <person name="Laclette J.P."/>
            <person name="Brehm K."/>
            <person name="Berriman M."/>
            <person name="Garciarrubio A."/>
            <person name="Bobes R.J."/>
            <person name="Fragoso G."/>
            <person name="Sanchez-Flores A."/>
            <person name="Estrada K."/>
            <person name="Cevallos M.A."/>
            <person name="Morett E."/>
            <person name="Gonzalez V."/>
            <person name="Portillo T."/>
            <person name="Ochoa-Leyva A."/>
            <person name="Jose M.V."/>
            <person name="Sciutto E."/>
            <person name="Landa A."/>
            <person name="Jimenez L."/>
            <person name="Valdes V."/>
            <person name="Carrero J.C."/>
            <person name="Larralde C."/>
            <person name="Morales-Montor J."/>
            <person name="Limon-Lason J."/>
            <person name="Soberon X."/>
            <person name="Laclette J.P."/>
        </authorList>
    </citation>
    <scope>NUCLEOTIDE SEQUENCE [LARGE SCALE GENOMIC DNA]</scope>
</reference>
<dbReference type="PANTHER" id="PTHR23510:SF16">
    <property type="entry name" value="MAJOR FACILITATOR SUPERFAMILY (MFS) PROFILE DOMAIN-CONTAINING PROTEIN"/>
    <property type="match status" value="1"/>
</dbReference>
<dbReference type="OMA" id="FVGYSKW"/>
<dbReference type="PROSITE" id="PS50850">
    <property type="entry name" value="MFS"/>
    <property type="match status" value="1"/>
</dbReference>
<feature type="transmembrane region" description="Helical" evidence="6">
    <location>
        <begin position="372"/>
        <end position="394"/>
    </location>
</feature>
<dbReference type="GO" id="GO:0022857">
    <property type="term" value="F:transmembrane transporter activity"/>
    <property type="evidence" value="ECO:0007669"/>
    <property type="project" value="InterPro"/>
</dbReference>
<comment type="subcellular location">
    <subcellularLocation>
        <location evidence="1">Membrane</location>
        <topology evidence="1">Multi-pass membrane protein</topology>
    </subcellularLocation>
</comment>
<evidence type="ECO:0000256" key="5">
    <source>
        <dbReference type="SAM" id="MobiDB-lite"/>
    </source>
</evidence>
<dbReference type="eggNOG" id="KOG2325">
    <property type="taxonomic scope" value="Eukaryota"/>
</dbReference>
<feature type="transmembrane region" description="Helical" evidence="6">
    <location>
        <begin position="343"/>
        <end position="363"/>
    </location>
</feature>
<gene>
    <name evidence="8" type="ORF">EmuJ_001184800</name>
</gene>
<dbReference type="InterPro" id="IPR011701">
    <property type="entry name" value="MFS"/>
</dbReference>
<keyword evidence="2 6" id="KW-0812">Transmembrane</keyword>
<proteinExistence type="predicted"/>
<feature type="transmembrane region" description="Helical" evidence="6">
    <location>
        <begin position="202"/>
        <end position="224"/>
    </location>
</feature>
<evidence type="ECO:0000256" key="3">
    <source>
        <dbReference type="ARBA" id="ARBA00022989"/>
    </source>
</evidence>
<evidence type="ECO:0000313" key="8">
    <source>
        <dbReference type="EMBL" id="CDS35891.1"/>
    </source>
</evidence>
<keyword evidence="3 6" id="KW-1133">Transmembrane helix</keyword>
<evidence type="ECO:0000256" key="4">
    <source>
        <dbReference type="ARBA" id="ARBA00023136"/>
    </source>
</evidence>
<dbReference type="InterPro" id="IPR020846">
    <property type="entry name" value="MFS_dom"/>
</dbReference>
<dbReference type="STRING" id="6211.A0A068XYK3"/>
<dbReference type="EMBL" id="LN902841">
    <property type="protein sequence ID" value="CDS35891.1"/>
    <property type="molecule type" value="Genomic_DNA"/>
</dbReference>
<reference evidence="8" key="2">
    <citation type="submission" date="2015-11" db="EMBL/GenBank/DDBJ databases">
        <authorList>
            <person name="Zhang Y."/>
            <person name="Guo Z."/>
        </authorList>
    </citation>
    <scope>NUCLEOTIDE SEQUENCE</scope>
</reference>
<feature type="transmembrane region" description="Helical" evidence="6">
    <location>
        <begin position="400"/>
        <end position="422"/>
    </location>
</feature>
<keyword evidence="9" id="KW-1185">Reference proteome</keyword>
<feature type="compositionally biased region" description="Polar residues" evidence="5">
    <location>
        <begin position="505"/>
        <end position="514"/>
    </location>
</feature>
<sequence length="514" mass="56576">MSDAVPLLPSDFDATASPILPDNSIRVRTTGPLNLQGASNDTVLQRHRREGSTGQEPRRCCKKTPPNQRKAKYPIALVASTWGLLTNIERAIIIPTMWLFFIKYWGPDTAAEFYGSTLGVFSFSILIATPLFGYAGHYGISVKFLLLVANLLEVLGNLAYLCAHGPWAVFAGRLLAGIGASCEPPMYADLTRSTEINERTPFIIVLLLSRQVGLIFGPAFTLILERLNLKIFDMEINVYNGPGLVMACLWILHSILILIFYPILDKSGAFADDALKITQITSTKPNESAPTNKVEARLSGFRQYCFLTLYATIFASYYSVMALESVLSPVANRAFGWGPVEVSYIYIAASILVILVSTIMHFLSKCIEDRKLICIGLCFLVTSYLYLTVVIFTLDALGEWGKFLVVTGVGVHVIGMPFPLAISESLYTKFVPSPQLDHAQTILRTVINVAFLVGPFVGGSLQAHPSVVFLSMLLLNLIPLTMLLSRFSEFRVTSETPSERPSTTNRPSDSHLSV</sequence>
<feature type="compositionally biased region" description="Polar residues" evidence="5">
    <location>
        <begin position="34"/>
        <end position="43"/>
    </location>
</feature>
<dbReference type="OrthoDB" id="370281at2759"/>
<feature type="transmembrane region" description="Helical" evidence="6">
    <location>
        <begin position="244"/>
        <end position="264"/>
    </location>
</feature>
<keyword evidence="4 6" id="KW-0472">Membrane</keyword>
<evidence type="ECO:0000256" key="2">
    <source>
        <dbReference type="ARBA" id="ARBA00022692"/>
    </source>
</evidence>
<dbReference type="Pfam" id="PF07690">
    <property type="entry name" value="MFS_1"/>
    <property type="match status" value="1"/>
</dbReference>
<feature type="transmembrane region" description="Helical" evidence="6">
    <location>
        <begin position="113"/>
        <end position="132"/>
    </location>
</feature>
<feature type="transmembrane region" description="Helical" evidence="6">
    <location>
        <begin position="75"/>
        <end position="101"/>
    </location>
</feature>
<dbReference type="SUPFAM" id="SSF103473">
    <property type="entry name" value="MFS general substrate transporter"/>
    <property type="match status" value="1"/>
</dbReference>
<dbReference type="Proteomes" id="UP000017246">
    <property type="component" value="Unassembled WGS sequence"/>
</dbReference>
<name>A0A068XYK3_ECHMU</name>
<dbReference type="AlphaFoldDB" id="A0A068XYK3"/>
<feature type="compositionally biased region" description="Low complexity" evidence="5">
    <location>
        <begin position="494"/>
        <end position="504"/>
    </location>
</feature>
<dbReference type="PANTHER" id="PTHR23510">
    <property type="entry name" value="INNER MEMBRANE TRANSPORT PROTEIN YAJR"/>
    <property type="match status" value="1"/>
</dbReference>